<organism evidence="1 2">
    <name type="scientific">Puccinia coronata f. sp. avenae</name>
    <dbReference type="NCBI Taxonomy" id="200324"/>
    <lineage>
        <taxon>Eukaryota</taxon>
        <taxon>Fungi</taxon>
        <taxon>Dikarya</taxon>
        <taxon>Basidiomycota</taxon>
        <taxon>Pucciniomycotina</taxon>
        <taxon>Pucciniomycetes</taxon>
        <taxon>Pucciniales</taxon>
        <taxon>Pucciniaceae</taxon>
        <taxon>Puccinia</taxon>
    </lineage>
</organism>
<proteinExistence type="predicted"/>
<protein>
    <submittedName>
        <fullName evidence="1">Uncharacterized protein</fullName>
    </submittedName>
</protein>
<reference evidence="1 2" key="1">
    <citation type="submission" date="2017-11" db="EMBL/GenBank/DDBJ databases">
        <title>De novo assembly and phasing of dikaryotic genomes from two isolates of Puccinia coronata f. sp. avenae, the causal agent of oat crown rust.</title>
        <authorList>
            <person name="Miller M.E."/>
            <person name="Zhang Y."/>
            <person name="Omidvar V."/>
            <person name="Sperschneider J."/>
            <person name="Schwessinger B."/>
            <person name="Raley C."/>
            <person name="Palmer J.M."/>
            <person name="Garnica D."/>
            <person name="Upadhyaya N."/>
            <person name="Rathjen J."/>
            <person name="Taylor J.M."/>
            <person name="Park R.F."/>
            <person name="Dodds P.N."/>
            <person name="Hirsch C.D."/>
            <person name="Kianian S.F."/>
            <person name="Figueroa M."/>
        </authorList>
    </citation>
    <scope>NUCLEOTIDE SEQUENCE [LARGE SCALE GENOMIC DNA]</scope>
    <source>
        <strain evidence="1">12SD80</strain>
    </source>
</reference>
<gene>
    <name evidence="1" type="ORF">PCASD_05290</name>
</gene>
<dbReference type="EMBL" id="PGCI01000077">
    <property type="protein sequence ID" value="PLW42596.1"/>
    <property type="molecule type" value="Genomic_DNA"/>
</dbReference>
<dbReference type="Proteomes" id="UP000235392">
    <property type="component" value="Unassembled WGS sequence"/>
</dbReference>
<sequence length="235" mass="25547">MRISNSLGSGNTTTALMGVSMIFSHWNPVKQVAPLDRSPSSPVKPACLTSVPVKQVSLTVPFIELGDPARQLVLVAELCHPAWRLLPVIELGDPARRLVPVAEHPARRLVLVAGLVAELGDPARRLVIVIERGHPAWQLVPVAERGHPARQLVPVAEGGHPARQLVPVAERGHPARQLVPVIEPGHPARRLVPVIQLVLELGDTAWQLAANQSSSWVSQLDDWVQIVDTGTYRYT</sequence>
<evidence type="ECO:0000313" key="1">
    <source>
        <dbReference type="EMBL" id="PLW42596.1"/>
    </source>
</evidence>
<dbReference type="AlphaFoldDB" id="A0A2N5UY64"/>
<comment type="caution">
    <text evidence="1">The sequence shown here is derived from an EMBL/GenBank/DDBJ whole genome shotgun (WGS) entry which is preliminary data.</text>
</comment>
<accession>A0A2N5UY64</accession>
<name>A0A2N5UY64_9BASI</name>
<evidence type="ECO:0000313" key="2">
    <source>
        <dbReference type="Proteomes" id="UP000235392"/>
    </source>
</evidence>